<dbReference type="InterPro" id="IPR000209">
    <property type="entry name" value="Peptidase_S8/S53_dom"/>
</dbReference>
<feature type="signal peptide" evidence="7">
    <location>
        <begin position="1"/>
        <end position="21"/>
    </location>
</feature>
<feature type="compositionally biased region" description="Polar residues" evidence="6">
    <location>
        <begin position="299"/>
        <end position="309"/>
    </location>
</feature>
<evidence type="ECO:0000256" key="7">
    <source>
        <dbReference type="SAM" id="SignalP"/>
    </source>
</evidence>
<dbReference type="InterPro" id="IPR036852">
    <property type="entry name" value="Peptidase_S8/S53_dom_sf"/>
</dbReference>
<dbReference type="GO" id="GO:0030246">
    <property type="term" value="F:carbohydrate binding"/>
    <property type="evidence" value="ECO:0007669"/>
    <property type="project" value="InterPro"/>
</dbReference>
<dbReference type="Gene3D" id="2.60.40.1120">
    <property type="entry name" value="Carboxypeptidase-like, regulatory domain"/>
    <property type="match status" value="2"/>
</dbReference>
<dbReference type="InterPro" id="IPR008969">
    <property type="entry name" value="CarboxyPept-like_regulatory"/>
</dbReference>
<dbReference type="PROSITE" id="PS51892">
    <property type="entry name" value="SUBTILASE"/>
    <property type="match status" value="1"/>
</dbReference>
<dbReference type="InterPro" id="IPR023828">
    <property type="entry name" value="Peptidase_S8_Ser-AS"/>
</dbReference>
<evidence type="ECO:0000256" key="4">
    <source>
        <dbReference type="ARBA" id="ARBA00022825"/>
    </source>
</evidence>
<comment type="caution">
    <text evidence="9">The sequence shown here is derived from an EMBL/GenBank/DDBJ whole genome shotgun (WGS) entry which is preliminary data.</text>
</comment>
<evidence type="ECO:0000256" key="5">
    <source>
        <dbReference type="PROSITE-ProRule" id="PRU01240"/>
    </source>
</evidence>
<evidence type="ECO:0000259" key="8">
    <source>
        <dbReference type="Pfam" id="PF00082"/>
    </source>
</evidence>
<evidence type="ECO:0000313" key="10">
    <source>
        <dbReference type="Proteomes" id="UP000185696"/>
    </source>
</evidence>
<keyword evidence="10" id="KW-1185">Reference proteome</keyword>
<feature type="domain" description="Peptidase S8/S53" evidence="8">
    <location>
        <begin position="175"/>
        <end position="460"/>
    </location>
</feature>
<feature type="active site" description="Charge relay system" evidence="5">
    <location>
        <position position="184"/>
    </location>
</feature>
<dbReference type="InterPro" id="IPR015500">
    <property type="entry name" value="Peptidase_S8_subtilisin-rel"/>
</dbReference>
<accession>A0A7Z0WK64</accession>
<dbReference type="InterPro" id="IPR013320">
    <property type="entry name" value="ConA-like_dom_sf"/>
</dbReference>
<dbReference type="AlphaFoldDB" id="A0A7Z0WK64"/>
<dbReference type="Pfam" id="PF13620">
    <property type="entry name" value="CarboxypepD_reg"/>
    <property type="match status" value="1"/>
</dbReference>
<dbReference type="Gene3D" id="2.60.120.260">
    <property type="entry name" value="Galactose-binding domain-like"/>
    <property type="match status" value="1"/>
</dbReference>
<evidence type="ECO:0000313" key="9">
    <source>
        <dbReference type="EMBL" id="OLF08717.1"/>
    </source>
</evidence>
<dbReference type="PRINTS" id="PR00723">
    <property type="entry name" value="SUBTILISIN"/>
</dbReference>
<evidence type="ECO:0000256" key="3">
    <source>
        <dbReference type="ARBA" id="ARBA00022801"/>
    </source>
</evidence>
<dbReference type="GO" id="GO:0006508">
    <property type="term" value="P:proteolysis"/>
    <property type="evidence" value="ECO:0007669"/>
    <property type="project" value="UniProtKB-KW"/>
</dbReference>
<sequence>MALLATTGLLMGVLAPTLAAAAPPAPPPGAGKIAPTLAAGLDQQDTQDFWVHFTERADNSAARDIQDWGERGRYVHTRLTATAERSQAAVRAQLDERGVDYRAHWIVNAILVEDGTAELARTLAANTAVRQLIPTRTYQTPDPIAGTAVAEVDDVEWGVANINADDVWEQYGVTGDGITVASIDTGAQYDHPALVAQYRGNTGNGTFDHNYNWYDAANACEGDAPCDNDGHGTHTTGTMVGGDGATNKIGVAPGARWIEANGCCPSDAAIVASGEWFLAPRDLTDAPETADPAKRPHVINNSWGSGSPTDSPFMPEVLQAWTDAGMFGVFANGNNGPSCRTSGSPGSQTSEYSVGSYDVANQISSFSSRGAGQNGTIKPNISAPGSDVRSAWPGGTYNTISGTSMATPHVAGAVALLWSAYPDMIGDVDGTRLLLNITAINTYDGQCGGDEEYNNVFGEGRLDALALVTAGATGTSRLEGVVRDEAGEPMAGVAVRAEGPVARSARTRADGTFSFQLVAGSYDMTVTGPFGYGSDARTVTVARDTTFRHDVTLTPSERVAVSGVVRDGSGQGWPLGAEVVVTHESGFRAAATSDQETGAYRLAVVPGATYTMTVATGTPGYEPYRATITVDTEDLVRDVDLSVSFACTAPGYEVERDGQWERFDRGTSWRATTVDPRYPGFDGRVGWVFNDPGKRTNRTGGAGGFAIVDSDHLGEKRVQDTYLTSPSFNLTGRQDAAVEFGTDLRPAVNSDASVDLSTDGGRTWTTVWQRTGFPGADGPGSQAVRLPDAAGKRDVRLRFHYEGQWSGWWAVDDVFVGNRTCTPVS</sequence>
<evidence type="ECO:0000256" key="2">
    <source>
        <dbReference type="ARBA" id="ARBA00022670"/>
    </source>
</evidence>
<feature type="chain" id="PRO_5030645482" description="Peptidase S8/S53 domain-containing protein" evidence="7">
    <location>
        <begin position="22"/>
        <end position="825"/>
    </location>
</feature>
<feature type="compositionally biased region" description="Polar residues" evidence="6">
    <location>
        <begin position="368"/>
        <end position="379"/>
    </location>
</feature>
<dbReference type="PANTHER" id="PTHR43399">
    <property type="entry name" value="SUBTILISIN-RELATED"/>
    <property type="match status" value="1"/>
</dbReference>
<dbReference type="InterPro" id="IPR051048">
    <property type="entry name" value="Peptidase_S8/S53_subtilisin"/>
</dbReference>
<name>A0A7Z0WK64_9PSEU</name>
<feature type="region of interest" description="Disordered" evidence="6">
    <location>
        <begin position="287"/>
        <end position="309"/>
    </location>
</feature>
<dbReference type="Pfam" id="PF00082">
    <property type="entry name" value="Peptidase_S8"/>
    <property type="match status" value="1"/>
</dbReference>
<keyword evidence="2 5" id="KW-0645">Protease</keyword>
<dbReference type="PROSITE" id="PS00138">
    <property type="entry name" value="SUBTILASE_SER"/>
    <property type="match status" value="1"/>
</dbReference>
<dbReference type="SUPFAM" id="SSF49452">
    <property type="entry name" value="Starch-binding domain-like"/>
    <property type="match status" value="1"/>
</dbReference>
<keyword evidence="3 5" id="KW-0378">Hydrolase</keyword>
<dbReference type="Proteomes" id="UP000185696">
    <property type="component" value="Unassembled WGS sequence"/>
</dbReference>
<evidence type="ECO:0000256" key="1">
    <source>
        <dbReference type="ARBA" id="ARBA00011073"/>
    </source>
</evidence>
<dbReference type="SUPFAM" id="SSF49899">
    <property type="entry name" value="Concanavalin A-like lectins/glucanases"/>
    <property type="match status" value="1"/>
</dbReference>
<feature type="active site" description="Charge relay system" evidence="5">
    <location>
        <position position="404"/>
    </location>
</feature>
<dbReference type="EMBL" id="MSIF01000011">
    <property type="protein sequence ID" value="OLF08717.1"/>
    <property type="molecule type" value="Genomic_DNA"/>
</dbReference>
<dbReference type="PANTHER" id="PTHR43399:SF4">
    <property type="entry name" value="CELL WALL-ASSOCIATED PROTEASE"/>
    <property type="match status" value="1"/>
</dbReference>
<dbReference type="Gene3D" id="3.40.50.200">
    <property type="entry name" value="Peptidase S8/S53 domain"/>
    <property type="match status" value="1"/>
</dbReference>
<keyword evidence="4 5" id="KW-0720">Serine protease</keyword>
<dbReference type="SUPFAM" id="SSF49464">
    <property type="entry name" value="Carboxypeptidase regulatory domain-like"/>
    <property type="match status" value="1"/>
</dbReference>
<organism evidence="9 10">
    <name type="scientific">Actinophytocola xinjiangensis</name>
    <dbReference type="NCBI Taxonomy" id="485602"/>
    <lineage>
        <taxon>Bacteria</taxon>
        <taxon>Bacillati</taxon>
        <taxon>Actinomycetota</taxon>
        <taxon>Actinomycetes</taxon>
        <taxon>Pseudonocardiales</taxon>
        <taxon>Pseudonocardiaceae</taxon>
    </lineage>
</organism>
<feature type="region of interest" description="Disordered" evidence="6">
    <location>
        <begin position="368"/>
        <end position="387"/>
    </location>
</feature>
<feature type="active site" description="Charge relay system" evidence="5">
    <location>
        <position position="231"/>
    </location>
</feature>
<reference evidence="9 10" key="1">
    <citation type="submission" date="2016-12" db="EMBL/GenBank/DDBJ databases">
        <title>The draft genome sequence of Actinophytocola xinjiangensis.</title>
        <authorList>
            <person name="Wang W."/>
            <person name="Yuan L."/>
        </authorList>
    </citation>
    <scope>NUCLEOTIDE SEQUENCE [LARGE SCALE GENOMIC DNA]</scope>
    <source>
        <strain evidence="9 10">CGMCC 4.4663</strain>
    </source>
</reference>
<comment type="similarity">
    <text evidence="1 5">Belongs to the peptidase S8 family.</text>
</comment>
<evidence type="ECO:0000256" key="6">
    <source>
        <dbReference type="SAM" id="MobiDB-lite"/>
    </source>
</evidence>
<proteinExistence type="inferred from homology"/>
<protein>
    <recommendedName>
        <fullName evidence="8">Peptidase S8/S53 domain-containing protein</fullName>
    </recommendedName>
</protein>
<gene>
    <name evidence="9" type="ORF">BLA60_22130</name>
</gene>
<keyword evidence="7" id="KW-0732">Signal</keyword>
<dbReference type="GO" id="GO:0004252">
    <property type="term" value="F:serine-type endopeptidase activity"/>
    <property type="evidence" value="ECO:0007669"/>
    <property type="project" value="UniProtKB-UniRule"/>
</dbReference>
<dbReference type="SUPFAM" id="SSF52743">
    <property type="entry name" value="Subtilisin-like"/>
    <property type="match status" value="1"/>
</dbReference>
<dbReference type="InterPro" id="IPR013784">
    <property type="entry name" value="Carb-bd-like_fold"/>
</dbReference>